<dbReference type="Pfam" id="PF00460">
    <property type="entry name" value="Flg_bb_rod"/>
    <property type="match status" value="1"/>
</dbReference>
<dbReference type="PANTHER" id="PTHR30435:SF12">
    <property type="entry name" value="FLAGELLAR BASAL BODY ROD PROTEIN FLGB"/>
    <property type="match status" value="1"/>
</dbReference>
<dbReference type="OrthoDB" id="9792068at2"/>
<evidence type="ECO:0000313" key="8">
    <source>
        <dbReference type="EMBL" id="SJZ88755.1"/>
    </source>
</evidence>
<accession>A0A1T4PB15</accession>
<evidence type="ECO:0000259" key="7">
    <source>
        <dbReference type="Pfam" id="PF00460"/>
    </source>
</evidence>
<dbReference type="PANTHER" id="PTHR30435">
    <property type="entry name" value="FLAGELLAR PROTEIN"/>
    <property type="match status" value="1"/>
</dbReference>
<organism evidence="8 9">
    <name type="scientific">Carboxydocella sporoproducens DSM 16521</name>
    <dbReference type="NCBI Taxonomy" id="1121270"/>
    <lineage>
        <taxon>Bacteria</taxon>
        <taxon>Bacillati</taxon>
        <taxon>Bacillota</taxon>
        <taxon>Clostridia</taxon>
        <taxon>Eubacteriales</taxon>
        <taxon>Clostridiales Family XVI. Incertae Sedis</taxon>
        <taxon>Carboxydocella</taxon>
    </lineage>
</organism>
<evidence type="ECO:0000256" key="1">
    <source>
        <dbReference type="ARBA" id="ARBA00004117"/>
    </source>
</evidence>
<dbReference type="GO" id="GO:0030694">
    <property type="term" value="C:bacterial-type flagellum basal body, rod"/>
    <property type="evidence" value="ECO:0007669"/>
    <property type="project" value="InterPro"/>
</dbReference>
<protein>
    <recommendedName>
        <fullName evidence="3 6">Flagellar basal body rod protein FlgB</fullName>
    </recommendedName>
</protein>
<keyword evidence="8" id="KW-0969">Cilium</keyword>
<keyword evidence="4 6" id="KW-0975">Bacterial flagellum</keyword>
<dbReference type="EMBL" id="FUXM01000010">
    <property type="protein sequence ID" value="SJZ88755.1"/>
    <property type="molecule type" value="Genomic_DNA"/>
</dbReference>
<feature type="domain" description="Flagellar basal body rod protein N-terminal" evidence="7">
    <location>
        <begin position="11"/>
        <end position="41"/>
    </location>
</feature>
<keyword evidence="8" id="KW-0282">Flagellum</keyword>
<comment type="subunit">
    <text evidence="6">The basal body constitutes a major portion of the flagellar organelle and consists of a number of rings mounted on a central rod.</text>
</comment>
<evidence type="ECO:0000256" key="2">
    <source>
        <dbReference type="ARBA" id="ARBA00009677"/>
    </source>
</evidence>
<dbReference type="PROSITE" id="PS00588">
    <property type="entry name" value="FLAGELLA_BB_ROD"/>
    <property type="match status" value="1"/>
</dbReference>
<evidence type="ECO:0000256" key="4">
    <source>
        <dbReference type="ARBA" id="ARBA00023143"/>
    </source>
</evidence>
<dbReference type="InterPro" id="IPR019776">
    <property type="entry name" value="Flagellar_basal_body_rod_CS"/>
</dbReference>
<dbReference type="Proteomes" id="UP000189933">
    <property type="component" value="Unassembled WGS sequence"/>
</dbReference>
<keyword evidence="9" id="KW-1185">Reference proteome</keyword>
<comment type="similarity">
    <text evidence="2 6">Belongs to the flagella basal body rod proteins family.</text>
</comment>
<dbReference type="InterPro" id="IPR006300">
    <property type="entry name" value="FlgB"/>
</dbReference>
<proteinExistence type="inferred from homology"/>
<dbReference type="AlphaFoldDB" id="A0A1T4PB15"/>
<name>A0A1T4PB15_9FIRM</name>
<evidence type="ECO:0000313" key="9">
    <source>
        <dbReference type="Proteomes" id="UP000189933"/>
    </source>
</evidence>
<comment type="function">
    <text evidence="5 6">Structural component of flagellum, the bacterial motility apparatus. Part of the rod structure of flagellar basal body.</text>
</comment>
<dbReference type="RefSeq" id="WP_078665301.1">
    <property type="nucleotide sequence ID" value="NZ_FUXM01000010.1"/>
</dbReference>
<reference evidence="9" key="1">
    <citation type="submission" date="2017-02" db="EMBL/GenBank/DDBJ databases">
        <authorList>
            <person name="Varghese N."/>
            <person name="Submissions S."/>
        </authorList>
    </citation>
    <scope>NUCLEOTIDE SEQUENCE [LARGE SCALE GENOMIC DNA]</scope>
    <source>
        <strain evidence="9">DSM 16521</strain>
    </source>
</reference>
<dbReference type="NCBIfam" id="TIGR01396">
    <property type="entry name" value="FlgB"/>
    <property type="match status" value="1"/>
</dbReference>
<gene>
    <name evidence="8" type="ORF">SAMN02745885_01219</name>
</gene>
<evidence type="ECO:0000256" key="3">
    <source>
        <dbReference type="ARBA" id="ARBA00014376"/>
    </source>
</evidence>
<dbReference type="InterPro" id="IPR001444">
    <property type="entry name" value="Flag_bb_rod_N"/>
</dbReference>
<dbReference type="PIRSF" id="PIRSF002889">
    <property type="entry name" value="Rod_FlgB"/>
    <property type="match status" value="1"/>
</dbReference>
<dbReference type="GO" id="GO:0071978">
    <property type="term" value="P:bacterial-type flagellum-dependent swarming motility"/>
    <property type="evidence" value="ECO:0007669"/>
    <property type="project" value="TreeGrafter"/>
</dbReference>
<keyword evidence="8" id="KW-0966">Cell projection</keyword>
<evidence type="ECO:0000256" key="5">
    <source>
        <dbReference type="ARBA" id="ARBA00024934"/>
    </source>
</evidence>
<evidence type="ECO:0000256" key="6">
    <source>
        <dbReference type="PIRNR" id="PIRNR002889"/>
    </source>
</evidence>
<comment type="subcellular location">
    <subcellularLocation>
        <location evidence="1 6">Bacterial flagellum basal body</location>
    </subcellularLocation>
</comment>
<sequence>MIERILNLSTINFLERGLDAASLRHQVLSNNIANVSTPGFKRSDVVFEEVLAAALGQGEKTTLAGVRTDAKHLPIGSVPIVAVQPQLVRQEDTSLRNDGNNVDIDLEMAELAKNTIYYEALSRQIGAEIAKLKYVISEGRR</sequence>